<dbReference type="PROSITE" id="PS51296">
    <property type="entry name" value="RIESKE"/>
    <property type="match status" value="1"/>
</dbReference>
<keyword evidence="9" id="KW-1185">Reference proteome</keyword>
<dbReference type="GO" id="GO:0016705">
    <property type="term" value="F:oxidoreductase activity, acting on paired donors, with incorporation or reduction of molecular oxygen"/>
    <property type="evidence" value="ECO:0007669"/>
    <property type="project" value="UniProtKB-ARBA"/>
</dbReference>
<evidence type="ECO:0000256" key="4">
    <source>
        <dbReference type="ARBA" id="ARBA00023002"/>
    </source>
</evidence>
<keyword evidence="6" id="KW-0411">Iron-sulfur</keyword>
<comment type="cofactor">
    <cofactor evidence="1">
        <name>Fe cation</name>
        <dbReference type="ChEBI" id="CHEBI:24875"/>
    </cofactor>
</comment>
<evidence type="ECO:0000313" key="8">
    <source>
        <dbReference type="EMBL" id="TWP32633.1"/>
    </source>
</evidence>
<gene>
    <name evidence="8" type="ORF">FGL98_23735</name>
</gene>
<dbReference type="SUPFAM" id="SSF50022">
    <property type="entry name" value="ISP domain"/>
    <property type="match status" value="1"/>
</dbReference>
<evidence type="ECO:0000313" key="9">
    <source>
        <dbReference type="Proteomes" id="UP000320244"/>
    </source>
</evidence>
<dbReference type="Gene3D" id="2.102.10.10">
    <property type="entry name" value="Rieske [2Fe-2S] iron-sulphur domain"/>
    <property type="match status" value="1"/>
</dbReference>
<dbReference type="Proteomes" id="UP000320244">
    <property type="component" value="Unassembled WGS sequence"/>
</dbReference>
<dbReference type="GO" id="GO:0051213">
    <property type="term" value="F:dioxygenase activity"/>
    <property type="evidence" value="ECO:0007669"/>
    <property type="project" value="UniProtKB-KW"/>
</dbReference>
<dbReference type="PANTHER" id="PTHR43756">
    <property type="entry name" value="CHOLINE MONOOXYGENASE, CHLOROPLASTIC"/>
    <property type="match status" value="1"/>
</dbReference>
<reference evidence="8 9" key="1">
    <citation type="submission" date="2019-05" db="EMBL/GenBank/DDBJ databases">
        <authorList>
            <person name="Lee S.D."/>
        </authorList>
    </citation>
    <scope>NUCLEOTIDE SEQUENCE [LARGE SCALE GENOMIC DNA]</scope>
    <source>
        <strain evidence="8 9">C5-26</strain>
    </source>
</reference>
<evidence type="ECO:0000256" key="1">
    <source>
        <dbReference type="ARBA" id="ARBA00001962"/>
    </source>
</evidence>
<feature type="domain" description="Rieske" evidence="7">
    <location>
        <begin position="46"/>
        <end position="152"/>
    </location>
</feature>
<dbReference type="EMBL" id="VCQV01000064">
    <property type="protein sequence ID" value="TWP32633.1"/>
    <property type="molecule type" value="Genomic_DNA"/>
</dbReference>
<organism evidence="8 9">
    <name type="scientific">Leekyejoonella antrihumi</name>
    <dbReference type="NCBI Taxonomy" id="1660198"/>
    <lineage>
        <taxon>Bacteria</taxon>
        <taxon>Bacillati</taxon>
        <taxon>Actinomycetota</taxon>
        <taxon>Actinomycetes</taxon>
        <taxon>Micrococcales</taxon>
        <taxon>Dermacoccaceae</taxon>
        <taxon>Leekyejoonella</taxon>
    </lineage>
</organism>
<evidence type="ECO:0000256" key="2">
    <source>
        <dbReference type="ARBA" id="ARBA00022714"/>
    </source>
</evidence>
<keyword evidence="5" id="KW-0408">Iron</keyword>
<dbReference type="GO" id="GO:0005506">
    <property type="term" value="F:iron ion binding"/>
    <property type="evidence" value="ECO:0007669"/>
    <property type="project" value="InterPro"/>
</dbReference>
<dbReference type="InterPro" id="IPR017941">
    <property type="entry name" value="Rieske_2Fe-2S"/>
</dbReference>
<dbReference type="AlphaFoldDB" id="A0A563DRP2"/>
<dbReference type="OrthoDB" id="5243643at2"/>
<dbReference type="Pfam" id="PF00848">
    <property type="entry name" value="Ring_hydroxyl_A"/>
    <property type="match status" value="1"/>
</dbReference>
<evidence type="ECO:0000256" key="3">
    <source>
        <dbReference type="ARBA" id="ARBA00022723"/>
    </source>
</evidence>
<comment type="caution">
    <text evidence="8">The sequence shown here is derived from an EMBL/GenBank/DDBJ whole genome shotgun (WGS) entry which is preliminary data.</text>
</comment>
<dbReference type="CDD" id="cd03469">
    <property type="entry name" value="Rieske_RO_Alpha_N"/>
    <property type="match status" value="1"/>
</dbReference>
<sequence>MTAQLSLPSIRDLVASRRTGHSLDGWFYTSQDIHDLDMSAIFTSHWLFVASVAEIPEPGDYVTVDLGLYSVILIRGDGGEVQALHNVCRHRGSKVLNDTSGSVGNIVCGYHKWTYATDGSLLHAESPAKDFDASCFGLKPVHLKNAGGLLFICLADEPPADFDEVAATVEPYLAVHDIAHTKVAAQIDIIEEGNWKLVMENNRECYHCDGHPQLICSLFPLYGYSEEDVTKRLRPVLHRYQAAEAQLRETCAAHAIPVAVHEELDTRVSGYRIARLPLDGAGESFSQDGRSICRKLLGTAPTARLGHLALHLQPNSWFHFLGDHAVTFSVLPLGPSKSLLRTTWLVHEDAVEGEDYDLAELTRVWQATNTQDVTFVARTQLGVTNPRYEGGPYSPTEYQVEAFVNWYIKRLEHHLQAS</sequence>
<dbReference type="InterPro" id="IPR036922">
    <property type="entry name" value="Rieske_2Fe-2S_sf"/>
</dbReference>
<evidence type="ECO:0000259" key="7">
    <source>
        <dbReference type="PROSITE" id="PS51296"/>
    </source>
</evidence>
<dbReference type="GO" id="GO:0051537">
    <property type="term" value="F:2 iron, 2 sulfur cluster binding"/>
    <property type="evidence" value="ECO:0007669"/>
    <property type="project" value="UniProtKB-KW"/>
</dbReference>
<dbReference type="InterPro" id="IPR015879">
    <property type="entry name" value="Ring_hydroxy_dOase_asu_C_dom"/>
</dbReference>
<dbReference type="Pfam" id="PF00355">
    <property type="entry name" value="Rieske"/>
    <property type="match status" value="1"/>
</dbReference>
<name>A0A563DRP2_9MICO</name>
<keyword evidence="2" id="KW-0001">2Fe-2S</keyword>
<dbReference type="Gene3D" id="3.90.380.10">
    <property type="entry name" value="Naphthalene 1,2-dioxygenase Alpha Subunit, Chain A, domain 1"/>
    <property type="match status" value="1"/>
</dbReference>
<keyword evidence="3" id="KW-0479">Metal-binding</keyword>
<dbReference type="PRINTS" id="PR00090">
    <property type="entry name" value="RNGDIOXGNASE"/>
</dbReference>
<dbReference type="SUPFAM" id="SSF55961">
    <property type="entry name" value="Bet v1-like"/>
    <property type="match status" value="1"/>
</dbReference>
<evidence type="ECO:0000256" key="6">
    <source>
        <dbReference type="ARBA" id="ARBA00023014"/>
    </source>
</evidence>
<dbReference type="GO" id="GO:0004497">
    <property type="term" value="F:monooxygenase activity"/>
    <property type="evidence" value="ECO:0007669"/>
    <property type="project" value="UniProtKB-ARBA"/>
</dbReference>
<proteinExistence type="predicted"/>
<keyword evidence="4" id="KW-0560">Oxidoreductase</keyword>
<dbReference type="PANTHER" id="PTHR43756:SF5">
    <property type="entry name" value="CHOLINE MONOOXYGENASE, CHLOROPLASTIC"/>
    <property type="match status" value="1"/>
</dbReference>
<protein>
    <submittedName>
        <fullName evidence="8">Aromatic ring-hydroxylating dioxygenase subunit alpha</fullName>
    </submittedName>
</protein>
<dbReference type="CDD" id="cd08884">
    <property type="entry name" value="RHO_alpha_C_GbcA-like"/>
    <property type="match status" value="1"/>
</dbReference>
<keyword evidence="8" id="KW-0223">Dioxygenase</keyword>
<accession>A0A563DRP2</accession>
<reference evidence="8 9" key="2">
    <citation type="submission" date="2019-08" db="EMBL/GenBank/DDBJ databases">
        <title>Jejuicoccus antrihumi gen. nov., sp. nov., a new member of the family Dermacoccaceae isolated from a cave.</title>
        <authorList>
            <person name="Schumann P."/>
            <person name="Kim I.S."/>
        </authorList>
    </citation>
    <scope>NUCLEOTIDE SEQUENCE [LARGE SCALE GENOMIC DNA]</scope>
    <source>
        <strain evidence="8 9">C5-26</strain>
    </source>
</reference>
<dbReference type="InterPro" id="IPR001663">
    <property type="entry name" value="Rng_hydr_dOase-A"/>
</dbReference>
<evidence type="ECO:0000256" key="5">
    <source>
        <dbReference type="ARBA" id="ARBA00023004"/>
    </source>
</evidence>